<dbReference type="eggNOG" id="KOG1399">
    <property type="taxonomic scope" value="Eukaryota"/>
</dbReference>
<feature type="domain" description="FAD/NAD(P)-binding" evidence="5">
    <location>
        <begin position="4"/>
        <end position="301"/>
    </location>
</feature>
<proteinExistence type="predicted"/>
<dbReference type="InParanoid" id="K1XX18"/>
<dbReference type="Pfam" id="PF07992">
    <property type="entry name" value="Pyr_redox_2"/>
    <property type="match status" value="1"/>
</dbReference>
<protein>
    <submittedName>
        <fullName evidence="7">Pyridine nucleotide-disulfide oxidoreductase</fullName>
    </submittedName>
</protein>
<dbReference type="AlphaFoldDB" id="K1XX18"/>
<dbReference type="InterPro" id="IPR045632">
    <property type="entry name" value="DUF6314"/>
</dbReference>
<gene>
    <name evidence="7" type="ORF">MBM_04886</name>
</gene>
<dbReference type="InterPro" id="IPR023753">
    <property type="entry name" value="FAD/NAD-binding_dom"/>
</dbReference>
<evidence type="ECO:0000259" key="5">
    <source>
        <dbReference type="Pfam" id="PF07992"/>
    </source>
</evidence>
<dbReference type="OMA" id="GQFPMGD"/>
<dbReference type="HOGENOM" id="CLU_023116_0_0_1"/>
<dbReference type="PANTHER" id="PTHR23023">
    <property type="entry name" value="DIMETHYLANILINE MONOOXYGENASE"/>
    <property type="match status" value="1"/>
</dbReference>
<keyword evidence="8" id="KW-1185">Reference proteome</keyword>
<dbReference type="SUPFAM" id="SSF51905">
    <property type="entry name" value="FAD/NAD(P)-binding domain"/>
    <property type="match status" value="1"/>
</dbReference>
<dbReference type="Proteomes" id="UP000006753">
    <property type="component" value="Unassembled WGS sequence"/>
</dbReference>
<dbReference type="EMBL" id="JH921437">
    <property type="protein sequence ID" value="EKD17309.1"/>
    <property type="molecule type" value="Genomic_DNA"/>
</dbReference>
<evidence type="ECO:0000256" key="1">
    <source>
        <dbReference type="ARBA" id="ARBA00022630"/>
    </source>
</evidence>
<dbReference type="GO" id="GO:0016491">
    <property type="term" value="F:oxidoreductase activity"/>
    <property type="evidence" value="ECO:0007669"/>
    <property type="project" value="UniProtKB-KW"/>
</dbReference>
<dbReference type="KEGG" id="mbe:MBM_04886"/>
<dbReference type="InterPro" id="IPR050346">
    <property type="entry name" value="FMO-like"/>
</dbReference>
<sequence length="761" mass="84288">MAKRVCIIGGGPSGLVAAKTLTHDAPPGAFHVTLFESSPRIGGLWPVSTVDDGLVNPDMRTNQSRHTVSFSDLAWESSAPMFPKAWMVGQYLQRYVAVYGGGWDVRLGRRVVSSEMLGDGRWKILVGDGMPAEEVLFDYLVVASGFFGKERMPSGLGGCGFPVAHSSKVRDIKTLLSDEMGKAKGSGRRIVVVGGQMSGVETATAVAMQISSAANTPGGEGIEDAGSYVVEHLVQKPVWVMPLHFPRNPFVEVDGEKVCHQILICEERALRKKQEKNRAPEFLPVDLVTYNIGWRPEGPVANSSGHITAEAAVITHAFMESYIGSDQSDFGPDLAVVGDNRSEPPRLSFSDQYLEFIRHKKIEVRTGRFREASGDSVSLEDKSGHLVSISGVAAIACATGFDAAPSLEFLPQDVLRTLDFKPTDESFPLALNLHATLSTKIPTLGFVGFYRSPYWGVMEMQARLLAKLWSGDEKAKQALQEDTTMETMMQLRGDPRRAQFPMGDYAYLMESFAGILDIKLQETPDFSGRSGIITPYRYTYATRSPIQHIEVNKSMAEYNAIFAASSKQAKFVPRAVFRGLQGIWTLNRTITSRIPTFPSGKLVGTASLLPRNPTDKPSPASSSTTPGQEGEKEEEAKADMEYLYFEEGEFKTDFGATMTAKRSYVYRYFEERDCIDLWFAKQDYMSADYFFHRVKFIIPEEEAGPGRPWRAASSHLCIEDMYDVSYAFSFSGATLENWSAEYTVKGPQKDYTIRNVYTRPI</sequence>
<evidence type="ECO:0000256" key="2">
    <source>
        <dbReference type="ARBA" id="ARBA00022827"/>
    </source>
</evidence>
<dbReference type="PRINTS" id="PR00368">
    <property type="entry name" value="FADPNR"/>
</dbReference>
<evidence type="ECO:0000259" key="6">
    <source>
        <dbReference type="Pfam" id="PF19834"/>
    </source>
</evidence>
<dbReference type="Gene3D" id="3.50.50.60">
    <property type="entry name" value="FAD/NAD(P)-binding domain"/>
    <property type="match status" value="1"/>
</dbReference>
<keyword evidence="1" id="KW-0285">Flavoprotein</keyword>
<keyword evidence="2" id="KW-0274">FAD</keyword>
<name>K1XX18_MARBU</name>
<dbReference type="InterPro" id="IPR036188">
    <property type="entry name" value="FAD/NAD-bd_sf"/>
</dbReference>
<evidence type="ECO:0000256" key="4">
    <source>
        <dbReference type="SAM" id="MobiDB-lite"/>
    </source>
</evidence>
<dbReference type="Pfam" id="PF19834">
    <property type="entry name" value="DUF6314"/>
    <property type="match status" value="1"/>
</dbReference>
<evidence type="ECO:0000313" key="7">
    <source>
        <dbReference type="EMBL" id="EKD17309.1"/>
    </source>
</evidence>
<evidence type="ECO:0000313" key="8">
    <source>
        <dbReference type="Proteomes" id="UP000006753"/>
    </source>
</evidence>
<evidence type="ECO:0000256" key="3">
    <source>
        <dbReference type="ARBA" id="ARBA00023002"/>
    </source>
</evidence>
<feature type="region of interest" description="Disordered" evidence="4">
    <location>
        <begin position="608"/>
        <end position="634"/>
    </location>
</feature>
<keyword evidence="3" id="KW-0560">Oxidoreductase</keyword>
<organism evidence="7 8">
    <name type="scientific">Marssonina brunnea f. sp. multigermtubi (strain MB_m1)</name>
    <name type="common">Marssonina leaf spot fungus</name>
    <dbReference type="NCBI Taxonomy" id="1072389"/>
    <lineage>
        <taxon>Eukaryota</taxon>
        <taxon>Fungi</taxon>
        <taxon>Dikarya</taxon>
        <taxon>Ascomycota</taxon>
        <taxon>Pezizomycotina</taxon>
        <taxon>Leotiomycetes</taxon>
        <taxon>Helotiales</taxon>
        <taxon>Drepanopezizaceae</taxon>
        <taxon>Drepanopeziza</taxon>
    </lineage>
</organism>
<accession>K1XX18</accession>
<feature type="domain" description="DUF6314" evidence="6">
    <location>
        <begin position="580"/>
        <end position="759"/>
    </location>
</feature>
<dbReference type="OrthoDB" id="66881at2759"/>
<reference evidence="7 8" key="1">
    <citation type="journal article" date="2012" name="BMC Genomics">
        <title>Sequencing the genome of Marssonina brunnea reveals fungus-poplar co-evolution.</title>
        <authorList>
            <person name="Zhu S."/>
            <person name="Cao Y.-Z."/>
            <person name="Jiang C."/>
            <person name="Tan B.-Y."/>
            <person name="Wang Z."/>
            <person name="Feng S."/>
            <person name="Zhang L."/>
            <person name="Su X.-H."/>
            <person name="Brejova B."/>
            <person name="Vinar T."/>
            <person name="Xu M."/>
            <person name="Wang M.-X."/>
            <person name="Zhang S.-G."/>
            <person name="Huang M.-R."/>
            <person name="Wu R."/>
            <person name="Zhou Y."/>
        </authorList>
    </citation>
    <scope>NUCLEOTIDE SEQUENCE [LARGE SCALE GENOMIC DNA]</scope>
    <source>
        <strain evidence="7 8">MB_m1</strain>
    </source>
</reference>